<keyword evidence="8 12" id="KW-0378">Hydrolase</keyword>
<dbReference type="PANTHER" id="PTHR43390:SF1">
    <property type="entry name" value="CHLOROPLAST PROCESSING PEPTIDASE"/>
    <property type="match status" value="1"/>
</dbReference>
<dbReference type="AlphaFoldDB" id="A0A317Z4S8"/>
<protein>
    <recommendedName>
        <fullName evidence="12">Signal peptidase I</fullName>
        <ecNumber evidence="12">3.4.21.89</ecNumber>
    </recommendedName>
</protein>
<dbReference type="InterPro" id="IPR019757">
    <property type="entry name" value="Pept_S26A_signal_pept_1_Lys-AS"/>
</dbReference>
<dbReference type="GO" id="GO:0009003">
    <property type="term" value="F:signal peptidase activity"/>
    <property type="evidence" value="ECO:0007669"/>
    <property type="project" value="UniProtKB-EC"/>
</dbReference>
<dbReference type="PROSITE" id="PS00760">
    <property type="entry name" value="SPASE_I_2"/>
    <property type="match status" value="1"/>
</dbReference>
<feature type="domain" description="Peptidase S26" evidence="13">
    <location>
        <begin position="7"/>
        <end position="176"/>
    </location>
</feature>
<dbReference type="EMBL" id="QEIV01001605">
    <property type="protein sequence ID" value="PWZ95736.1"/>
    <property type="molecule type" value="Genomic_DNA"/>
</dbReference>
<comment type="caution">
    <text evidence="14">The sequence shown here is derived from an EMBL/GenBank/DDBJ whole genome shotgun (WGS) entry which is preliminary data.</text>
</comment>
<dbReference type="InterPro" id="IPR019533">
    <property type="entry name" value="Peptidase_S26"/>
</dbReference>
<evidence type="ECO:0000259" key="13">
    <source>
        <dbReference type="Pfam" id="PF10502"/>
    </source>
</evidence>
<keyword evidence="6 12" id="KW-0645">Protease</keyword>
<proteinExistence type="inferred from homology"/>
<feature type="active site" evidence="11">
    <location>
        <position position="36"/>
    </location>
</feature>
<evidence type="ECO:0000256" key="8">
    <source>
        <dbReference type="ARBA" id="ARBA00022801"/>
    </source>
</evidence>
<dbReference type="PROSITE" id="PS00501">
    <property type="entry name" value="SPASE_I_1"/>
    <property type="match status" value="1"/>
</dbReference>
<dbReference type="GO" id="GO:0006465">
    <property type="term" value="P:signal peptide processing"/>
    <property type="evidence" value="ECO:0007669"/>
    <property type="project" value="InterPro"/>
</dbReference>
<dbReference type="GO" id="GO:0005886">
    <property type="term" value="C:plasma membrane"/>
    <property type="evidence" value="ECO:0007669"/>
    <property type="project" value="UniProtKB-SubCell"/>
</dbReference>
<dbReference type="EC" id="3.4.21.89" evidence="12"/>
<dbReference type="FunFam" id="2.10.109.10:FF:000008">
    <property type="entry name" value="Signal peptidase I"/>
    <property type="match status" value="1"/>
</dbReference>
<evidence type="ECO:0000313" key="14">
    <source>
        <dbReference type="EMBL" id="PWZ95736.1"/>
    </source>
</evidence>
<evidence type="ECO:0000256" key="7">
    <source>
        <dbReference type="ARBA" id="ARBA00022692"/>
    </source>
</evidence>
<dbReference type="PRINTS" id="PR00727">
    <property type="entry name" value="LEADERPTASE"/>
</dbReference>
<dbReference type="InterPro" id="IPR019756">
    <property type="entry name" value="Pept_S26A_signal_pept_1_Ser-AS"/>
</dbReference>
<dbReference type="PROSITE" id="PS00761">
    <property type="entry name" value="SPASE_I_3"/>
    <property type="match status" value="1"/>
</dbReference>
<dbReference type="SUPFAM" id="SSF51306">
    <property type="entry name" value="LexA/Signal peptidase"/>
    <property type="match status" value="1"/>
</dbReference>
<evidence type="ECO:0000313" key="15">
    <source>
        <dbReference type="Proteomes" id="UP000246351"/>
    </source>
</evidence>
<dbReference type="STRING" id="937773.SPSINT_2239"/>
<dbReference type="GO" id="GO:0004252">
    <property type="term" value="F:serine-type endopeptidase activity"/>
    <property type="evidence" value="ECO:0007669"/>
    <property type="project" value="InterPro"/>
</dbReference>
<dbReference type="Proteomes" id="UP000246351">
    <property type="component" value="Unassembled WGS sequence"/>
</dbReference>
<dbReference type="InterPro" id="IPR000223">
    <property type="entry name" value="Pept_S26A_signal_pept_1"/>
</dbReference>
<gene>
    <name evidence="14" type="primary">lepB</name>
    <name evidence="14" type="ORF">DD924_15010</name>
</gene>
<comment type="similarity">
    <text evidence="4 12">Belongs to the peptidase S26 family.</text>
</comment>
<evidence type="ECO:0000256" key="2">
    <source>
        <dbReference type="ARBA" id="ARBA00002312"/>
    </source>
</evidence>
<dbReference type="CDD" id="cd06530">
    <property type="entry name" value="S26_SPase_I"/>
    <property type="match status" value="1"/>
</dbReference>
<dbReference type="Gene3D" id="2.10.109.10">
    <property type="entry name" value="Umud Fragment, subunit A"/>
    <property type="match status" value="1"/>
</dbReference>
<accession>A0A317Z4S8</accession>
<evidence type="ECO:0000256" key="1">
    <source>
        <dbReference type="ARBA" id="ARBA00000677"/>
    </source>
</evidence>
<evidence type="ECO:0000256" key="4">
    <source>
        <dbReference type="ARBA" id="ARBA00009370"/>
    </source>
</evidence>
<dbReference type="NCBIfam" id="TIGR02227">
    <property type="entry name" value="sigpep_I_bact"/>
    <property type="match status" value="1"/>
</dbReference>
<keyword evidence="9 12" id="KW-1133">Transmembrane helix</keyword>
<organism evidence="14 15">
    <name type="scientific">Staphylococcus pseudintermedius</name>
    <dbReference type="NCBI Taxonomy" id="283734"/>
    <lineage>
        <taxon>Bacteria</taxon>
        <taxon>Bacillati</taxon>
        <taxon>Bacillota</taxon>
        <taxon>Bacilli</taxon>
        <taxon>Bacillales</taxon>
        <taxon>Staphylococcaceae</taxon>
        <taxon>Staphylococcus</taxon>
        <taxon>Staphylococcus intermedius group</taxon>
    </lineage>
</organism>
<evidence type="ECO:0000256" key="11">
    <source>
        <dbReference type="PIRSR" id="PIRSR600223-1"/>
    </source>
</evidence>
<feature type="transmembrane region" description="Helical" evidence="12">
    <location>
        <begin position="7"/>
        <end position="27"/>
    </location>
</feature>
<feature type="active site" evidence="11">
    <location>
        <position position="77"/>
    </location>
</feature>
<dbReference type="PANTHER" id="PTHR43390">
    <property type="entry name" value="SIGNAL PEPTIDASE I"/>
    <property type="match status" value="1"/>
</dbReference>
<dbReference type="InterPro" id="IPR036286">
    <property type="entry name" value="LexA/Signal_pep-like_sf"/>
</dbReference>
<evidence type="ECO:0000256" key="10">
    <source>
        <dbReference type="ARBA" id="ARBA00023136"/>
    </source>
</evidence>
<evidence type="ECO:0000256" key="9">
    <source>
        <dbReference type="ARBA" id="ARBA00022989"/>
    </source>
</evidence>
<dbReference type="Pfam" id="PF10502">
    <property type="entry name" value="Peptidase_S26"/>
    <property type="match status" value="1"/>
</dbReference>
<comment type="subcellular location">
    <subcellularLocation>
        <location evidence="3">Cell membrane</location>
        <topology evidence="3">Single-pass type II membrane protein</topology>
    </subcellularLocation>
    <subcellularLocation>
        <location evidence="12">Membrane</location>
        <topology evidence="12">Single-pass type II membrane protein</topology>
    </subcellularLocation>
</comment>
<dbReference type="InterPro" id="IPR019758">
    <property type="entry name" value="Pept_S26A_signal_pept_1_CS"/>
</dbReference>
<comment type="function">
    <text evidence="2">Essential for cell viability.</text>
</comment>
<name>A0A317Z4S8_STAPS</name>
<comment type="catalytic activity">
    <reaction evidence="1 12">
        <text>Cleavage of hydrophobic, N-terminal signal or leader sequences from secreted and periplasmic proteins.</text>
        <dbReference type="EC" id="3.4.21.89"/>
    </reaction>
</comment>
<keyword evidence="7 12" id="KW-0812">Transmembrane</keyword>
<evidence type="ECO:0000256" key="5">
    <source>
        <dbReference type="ARBA" id="ARBA00022475"/>
    </source>
</evidence>
<evidence type="ECO:0000256" key="3">
    <source>
        <dbReference type="ARBA" id="ARBA00004401"/>
    </source>
</evidence>
<sequence length="208" mass="23942">MRKETKDIIIVIVIALVIVGFVKWLIFTPYTVNGASMHPTFETGDRVIVNQLSKKLNTLTHGDVIVFHEDAERDFIKRIIGLPGDRVAYENDQLYINGQKVEEPYLKVNKKEKAAEFLTENFDVSDIEGSEGRTMIPQGHYLVLGDNRMNSIDSRSYTVGLVPHKRIVGKAFVRYWPLERAKLQFNPGTSLCFNFFKCPRIKLKFRTF</sequence>
<keyword evidence="5" id="KW-1003">Cell membrane</keyword>
<reference evidence="14 15" key="1">
    <citation type="journal article" date="2018" name="Vet. Microbiol.">
        <title>Clonal diversity and geographic distribution of methicillin-resistant Staphylococcus pseudintermedius from Australian animals: Discovery of novel sequence types.</title>
        <authorList>
            <person name="Worthing K.A."/>
            <person name="Abraham S."/>
            <person name="Coombs G.W."/>
            <person name="Pang S."/>
            <person name="Saputra S."/>
            <person name="Jordan D."/>
            <person name="Trott D.J."/>
            <person name="Norris J.M."/>
        </authorList>
    </citation>
    <scope>NUCLEOTIDE SEQUENCE [LARGE SCALE GENOMIC DNA]</scope>
    <source>
        <strain evidence="14 15">ST71 3</strain>
    </source>
</reference>
<evidence type="ECO:0000256" key="12">
    <source>
        <dbReference type="RuleBase" id="RU362042"/>
    </source>
</evidence>
<evidence type="ECO:0000256" key="6">
    <source>
        <dbReference type="ARBA" id="ARBA00022670"/>
    </source>
</evidence>
<keyword evidence="10 12" id="KW-0472">Membrane</keyword>